<gene>
    <name evidence="2" type="ORF">HMF8227_01270</name>
</gene>
<keyword evidence="1" id="KW-0812">Transmembrane</keyword>
<protein>
    <recommendedName>
        <fullName evidence="4">DUF2937 family protein</fullName>
    </recommendedName>
</protein>
<dbReference type="AlphaFoldDB" id="A0A2S2E282"/>
<dbReference type="InterPro" id="IPR022584">
    <property type="entry name" value="DUF2937"/>
</dbReference>
<organism evidence="2 3">
    <name type="scientific">Saliniradius amylolyticus</name>
    <dbReference type="NCBI Taxonomy" id="2183582"/>
    <lineage>
        <taxon>Bacteria</taxon>
        <taxon>Pseudomonadati</taxon>
        <taxon>Pseudomonadota</taxon>
        <taxon>Gammaproteobacteria</taxon>
        <taxon>Alteromonadales</taxon>
        <taxon>Alteromonadaceae</taxon>
        <taxon>Saliniradius</taxon>
    </lineage>
</organism>
<dbReference type="Pfam" id="PF11157">
    <property type="entry name" value="DUF2937"/>
    <property type="match status" value="1"/>
</dbReference>
<evidence type="ECO:0000313" key="2">
    <source>
        <dbReference type="EMBL" id="AWL11748.1"/>
    </source>
</evidence>
<keyword evidence="1" id="KW-1133">Transmembrane helix</keyword>
<evidence type="ECO:0000256" key="1">
    <source>
        <dbReference type="SAM" id="Phobius"/>
    </source>
</evidence>
<dbReference type="KEGG" id="salh:HMF8227_01270"/>
<reference evidence="2 3" key="1">
    <citation type="submission" date="2018-05" db="EMBL/GenBank/DDBJ databases">
        <title>Salinimonas sp. HMF8227 Genome sequencing and assembly.</title>
        <authorList>
            <person name="Kang H."/>
            <person name="Kang J."/>
            <person name="Cha I."/>
            <person name="Kim H."/>
            <person name="Joh K."/>
        </authorList>
    </citation>
    <scope>NUCLEOTIDE SEQUENCE [LARGE SCALE GENOMIC DNA]</scope>
    <source>
        <strain evidence="2 3">HMF8227</strain>
    </source>
</reference>
<dbReference type="EMBL" id="CP029347">
    <property type="protein sequence ID" value="AWL11748.1"/>
    <property type="molecule type" value="Genomic_DNA"/>
</dbReference>
<evidence type="ECO:0008006" key="4">
    <source>
        <dbReference type="Google" id="ProtNLM"/>
    </source>
</evidence>
<accession>A0A2S2E282</accession>
<keyword evidence="3" id="KW-1185">Reference proteome</keyword>
<keyword evidence="1" id="KW-0472">Membrane</keyword>
<feature type="transmembrane region" description="Helical" evidence="1">
    <location>
        <begin position="138"/>
        <end position="161"/>
    </location>
</feature>
<dbReference type="Proteomes" id="UP000245728">
    <property type="component" value="Chromosome"/>
</dbReference>
<evidence type="ECO:0000313" key="3">
    <source>
        <dbReference type="Proteomes" id="UP000245728"/>
    </source>
</evidence>
<proteinExistence type="predicted"/>
<sequence length="170" mass="19036">MLLHLLNYLRLGIFVALLLSGVQVPAFIDQYQDTVTAHLSEARQNLAPYRQDAERFTDGRLDALIVRYLGNSDPAIVAGGRNLRALVARVTYLNDLNQRLSQQNSLQNAWLMMLQPDRQLLSEAQQSYSYQIQLNPVAIGWGVFSGLLGLILIDLLFGILIRSGRQSVTP</sequence>
<name>A0A2S2E282_9ALTE</name>